<dbReference type="AlphaFoldDB" id="A0A150GJM7"/>
<accession>A0A150GJM7</accession>
<keyword evidence="6" id="KW-0119">Carbohydrate metabolism</keyword>
<comment type="caution">
    <text evidence="10">The sequence shown here is derived from an EMBL/GenBank/DDBJ whole genome shotgun (WGS) entry which is preliminary data.</text>
</comment>
<dbReference type="InterPro" id="IPR001701">
    <property type="entry name" value="Glyco_hydro_9"/>
</dbReference>
<keyword evidence="8" id="KW-0624">Polysaccharide degradation</keyword>
<keyword evidence="4" id="KW-0378">Hydrolase</keyword>
<keyword evidence="11" id="KW-1185">Reference proteome</keyword>
<evidence type="ECO:0000256" key="8">
    <source>
        <dbReference type="ARBA" id="ARBA00023326"/>
    </source>
</evidence>
<evidence type="ECO:0000259" key="9">
    <source>
        <dbReference type="Pfam" id="PF00759"/>
    </source>
</evidence>
<dbReference type="InterPro" id="IPR008928">
    <property type="entry name" value="6-hairpin_glycosidase_sf"/>
</dbReference>
<evidence type="ECO:0000313" key="11">
    <source>
        <dbReference type="Proteomes" id="UP000075714"/>
    </source>
</evidence>
<dbReference type="Gene3D" id="1.50.10.10">
    <property type="match status" value="1"/>
</dbReference>
<evidence type="ECO:0000256" key="6">
    <source>
        <dbReference type="ARBA" id="ARBA00023277"/>
    </source>
</evidence>
<evidence type="ECO:0000256" key="1">
    <source>
        <dbReference type="ARBA" id="ARBA00000966"/>
    </source>
</evidence>
<dbReference type="STRING" id="33097.A0A150GJM7"/>
<dbReference type="EMBL" id="LSYV01000019">
    <property type="protein sequence ID" value="KXZ50006.1"/>
    <property type="molecule type" value="Genomic_DNA"/>
</dbReference>
<dbReference type="GO" id="GO:0008810">
    <property type="term" value="F:cellulase activity"/>
    <property type="evidence" value="ECO:0007669"/>
    <property type="project" value="UniProtKB-EC"/>
</dbReference>
<dbReference type="OrthoDB" id="10257085at2759"/>
<dbReference type="EC" id="3.2.1.4" evidence="3"/>
<dbReference type="PANTHER" id="PTHR22298">
    <property type="entry name" value="ENDO-1,4-BETA-GLUCANASE"/>
    <property type="match status" value="1"/>
</dbReference>
<dbReference type="InterPro" id="IPR012341">
    <property type="entry name" value="6hp_glycosidase-like_sf"/>
</dbReference>
<evidence type="ECO:0000256" key="5">
    <source>
        <dbReference type="ARBA" id="ARBA00023001"/>
    </source>
</evidence>
<dbReference type="GO" id="GO:0030245">
    <property type="term" value="P:cellulose catabolic process"/>
    <property type="evidence" value="ECO:0007669"/>
    <property type="project" value="UniProtKB-KW"/>
</dbReference>
<feature type="domain" description="Glycoside hydrolase family 9" evidence="9">
    <location>
        <begin position="45"/>
        <end position="537"/>
    </location>
</feature>
<evidence type="ECO:0000313" key="10">
    <source>
        <dbReference type="EMBL" id="KXZ50006.1"/>
    </source>
</evidence>
<dbReference type="Proteomes" id="UP000075714">
    <property type="component" value="Unassembled WGS sequence"/>
</dbReference>
<sequence length="755" mass="80397">MMMSPRQSSSRARWVTAARRILLAACHAALYGAAVVRPAAVSSVYADVLGLSYQFFEAQMSGSVPSWSRAAVANDSTAGWRRPSHLLDGIGPDSRHYPNANLTGGWYENGGYVKLSLTQGAAASLLAYGALSWERALRIAGEWRAASRQVQWAADYLVRCYYDKAQGLFAAQVGDLYTEDLYWGPADGAPQSGSEGQSGWRPVWSVKRATGRGSDVVSQATAAVAAAAIMVARDGDFDRATGLLRAAEELYELAFSLTGTFIAPDGNSTVLNRSYRDDRTWALTWLCRWQLEYRGVASVNVNYCTLAVDEWNSMQNWRGAQPFLSTETMHLATALHLRDLYQINGGYQYIDIVSMTEFESMIDSALTWWMRSDLPTCDPCDDVGLCRTPDGFTIMHQFRSAYYTTAMAFVALASSFRPGEDVLNDRVSLPAGQQVARQCWARGQVDYLLGSNSRRQAFVTGIDRAGLTGVASPSSPRHRGAACSAQGQCSPPGVAATHSLVGALVGGPGLADEFTDNRNAPGSVVSIEANAALAGALLGMAAMDHVLQQTGLSWPAYCSDPDAGKAAVIAYSHSSMWPPPPTAPSPPPPEGFAGGLTSVGVGADGSCFSGLCIDPAVGKYCGLYIYTQGVACNELFSVAGDMKAVLGPDGVMTFYSRDVVSGDLTEVHRVRLADKELSDAMVAFMYPVADGTLILYSVGPSGDAVLDASLLTATAAAQGSANAPFFLRVRSEGLFLTNKHGAVALAYLLPSAASP</sequence>
<organism evidence="10 11">
    <name type="scientific">Gonium pectorale</name>
    <name type="common">Green alga</name>
    <dbReference type="NCBI Taxonomy" id="33097"/>
    <lineage>
        <taxon>Eukaryota</taxon>
        <taxon>Viridiplantae</taxon>
        <taxon>Chlorophyta</taxon>
        <taxon>core chlorophytes</taxon>
        <taxon>Chlorophyceae</taxon>
        <taxon>CS clade</taxon>
        <taxon>Chlamydomonadales</taxon>
        <taxon>Volvocaceae</taxon>
        <taxon>Gonium</taxon>
    </lineage>
</organism>
<evidence type="ECO:0000256" key="7">
    <source>
        <dbReference type="ARBA" id="ARBA00023295"/>
    </source>
</evidence>
<name>A0A150GJM7_GONPE</name>
<proteinExistence type="inferred from homology"/>
<evidence type="ECO:0000256" key="3">
    <source>
        <dbReference type="ARBA" id="ARBA00012601"/>
    </source>
</evidence>
<comment type="similarity">
    <text evidence="2">Belongs to the glycosyl hydrolase 9 (cellulase E) family.</text>
</comment>
<evidence type="ECO:0000256" key="4">
    <source>
        <dbReference type="ARBA" id="ARBA00022801"/>
    </source>
</evidence>
<dbReference type="SUPFAM" id="SSF48208">
    <property type="entry name" value="Six-hairpin glycosidases"/>
    <property type="match status" value="1"/>
</dbReference>
<keyword evidence="7" id="KW-0326">Glycosidase</keyword>
<comment type="catalytic activity">
    <reaction evidence="1">
        <text>Endohydrolysis of (1-&gt;4)-beta-D-glucosidic linkages in cellulose, lichenin and cereal beta-D-glucans.</text>
        <dbReference type="EC" id="3.2.1.4"/>
    </reaction>
</comment>
<evidence type="ECO:0000256" key="2">
    <source>
        <dbReference type="ARBA" id="ARBA00007072"/>
    </source>
</evidence>
<reference evidence="11" key="1">
    <citation type="journal article" date="2016" name="Nat. Commun.">
        <title>The Gonium pectorale genome demonstrates co-option of cell cycle regulation during the evolution of multicellularity.</title>
        <authorList>
            <person name="Hanschen E.R."/>
            <person name="Marriage T.N."/>
            <person name="Ferris P.J."/>
            <person name="Hamaji T."/>
            <person name="Toyoda A."/>
            <person name="Fujiyama A."/>
            <person name="Neme R."/>
            <person name="Noguchi H."/>
            <person name="Minakuchi Y."/>
            <person name="Suzuki M."/>
            <person name="Kawai-Toyooka H."/>
            <person name="Smith D.R."/>
            <person name="Sparks H."/>
            <person name="Anderson J."/>
            <person name="Bakaric R."/>
            <person name="Luria V."/>
            <person name="Karger A."/>
            <person name="Kirschner M.W."/>
            <person name="Durand P.M."/>
            <person name="Michod R.E."/>
            <person name="Nozaki H."/>
            <person name="Olson B.J."/>
        </authorList>
    </citation>
    <scope>NUCLEOTIDE SEQUENCE [LARGE SCALE GENOMIC DNA]</scope>
    <source>
        <strain evidence="11">NIES-2863</strain>
    </source>
</reference>
<protein>
    <recommendedName>
        <fullName evidence="3">cellulase</fullName>
        <ecNumber evidence="3">3.2.1.4</ecNumber>
    </recommendedName>
</protein>
<dbReference type="Pfam" id="PF00759">
    <property type="entry name" value="Glyco_hydro_9"/>
    <property type="match status" value="1"/>
</dbReference>
<gene>
    <name evidence="10" type="ORF">GPECTOR_18g160</name>
</gene>
<keyword evidence="5" id="KW-0136">Cellulose degradation</keyword>